<name>A0A2Z6LZG6_TRISU</name>
<feature type="compositionally biased region" description="Basic residues" evidence="1">
    <location>
        <begin position="80"/>
        <end position="89"/>
    </location>
</feature>
<dbReference type="AlphaFoldDB" id="A0A2Z6LZG6"/>
<gene>
    <name evidence="2" type="ORF">TSUD_157660</name>
</gene>
<evidence type="ECO:0000313" key="2">
    <source>
        <dbReference type="EMBL" id="GAU25111.1"/>
    </source>
</evidence>
<proteinExistence type="predicted"/>
<accession>A0A2Z6LZG6</accession>
<organism evidence="2 3">
    <name type="scientific">Trifolium subterraneum</name>
    <name type="common">Subterranean clover</name>
    <dbReference type="NCBI Taxonomy" id="3900"/>
    <lineage>
        <taxon>Eukaryota</taxon>
        <taxon>Viridiplantae</taxon>
        <taxon>Streptophyta</taxon>
        <taxon>Embryophyta</taxon>
        <taxon>Tracheophyta</taxon>
        <taxon>Spermatophyta</taxon>
        <taxon>Magnoliopsida</taxon>
        <taxon>eudicotyledons</taxon>
        <taxon>Gunneridae</taxon>
        <taxon>Pentapetalae</taxon>
        <taxon>rosids</taxon>
        <taxon>fabids</taxon>
        <taxon>Fabales</taxon>
        <taxon>Fabaceae</taxon>
        <taxon>Papilionoideae</taxon>
        <taxon>50 kb inversion clade</taxon>
        <taxon>NPAAA clade</taxon>
        <taxon>Hologalegina</taxon>
        <taxon>IRL clade</taxon>
        <taxon>Trifolieae</taxon>
        <taxon>Trifolium</taxon>
    </lineage>
</organism>
<dbReference type="Proteomes" id="UP000242715">
    <property type="component" value="Unassembled WGS sequence"/>
</dbReference>
<dbReference type="EMBL" id="DF973303">
    <property type="protein sequence ID" value="GAU25111.1"/>
    <property type="molecule type" value="Genomic_DNA"/>
</dbReference>
<keyword evidence="3" id="KW-1185">Reference proteome</keyword>
<sequence length="89" mass="10236">MRFVDDDFKVISQELITNTSADEARREKQLTNSRKKLQIAKKTLGEIQPKLKSIIANLKVEQVAHTDAEKKEGDENIKKLEKRSKRGKT</sequence>
<reference evidence="3" key="1">
    <citation type="journal article" date="2017" name="Front. Plant Sci.">
        <title>Climate Clever Clovers: New Paradigm to Reduce the Environmental Footprint of Ruminants by Breeding Low Methanogenic Forages Utilizing Haplotype Variation.</title>
        <authorList>
            <person name="Kaur P."/>
            <person name="Appels R."/>
            <person name="Bayer P.E."/>
            <person name="Keeble-Gagnere G."/>
            <person name="Wang J."/>
            <person name="Hirakawa H."/>
            <person name="Shirasawa K."/>
            <person name="Vercoe P."/>
            <person name="Stefanova K."/>
            <person name="Durmic Z."/>
            <person name="Nichols P."/>
            <person name="Revell C."/>
            <person name="Isobe S.N."/>
            <person name="Edwards D."/>
            <person name="Erskine W."/>
        </authorList>
    </citation>
    <scope>NUCLEOTIDE SEQUENCE [LARGE SCALE GENOMIC DNA]</scope>
    <source>
        <strain evidence="3">cv. Daliak</strain>
    </source>
</reference>
<feature type="compositionally biased region" description="Basic and acidic residues" evidence="1">
    <location>
        <begin position="66"/>
        <end position="79"/>
    </location>
</feature>
<evidence type="ECO:0000256" key="1">
    <source>
        <dbReference type="SAM" id="MobiDB-lite"/>
    </source>
</evidence>
<evidence type="ECO:0000313" key="3">
    <source>
        <dbReference type="Proteomes" id="UP000242715"/>
    </source>
</evidence>
<feature type="region of interest" description="Disordered" evidence="1">
    <location>
        <begin position="66"/>
        <end position="89"/>
    </location>
</feature>
<protein>
    <submittedName>
        <fullName evidence="2">Uncharacterized protein</fullName>
    </submittedName>
</protein>